<sequence length="178" mass="21374">MEGDAGQNHISFYTATILGWKQLLKPDKYKNIAVESLRFLVLEKRVKLYGFVIMPNHIHLLWRMLPDWRLESVQRDFMKYTSQMIKLDLRTHHPLVLEKFYVGLKDRQYQFWQRNSLSKVLSSRYMVEQKLNYIHNNPVQGKWLLADSPLGYTYSSVRFYEEGDKTYDFLTHYLEDLG</sequence>
<dbReference type="InterPro" id="IPR036515">
    <property type="entry name" value="Transposase_17_sf"/>
</dbReference>
<dbReference type="AlphaFoldDB" id="M7N6T9"/>
<proteinExistence type="predicted"/>
<dbReference type="RefSeq" id="WP_009195242.1">
    <property type="nucleotide sequence ID" value="NZ_AODQ01000038.1"/>
</dbReference>
<organism evidence="2 3">
    <name type="scientific">Cesiribacter andamanensis AMV16</name>
    <dbReference type="NCBI Taxonomy" id="1279009"/>
    <lineage>
        <taxon>Bacteria</taxon>
        <taxon>Pseudomonadati</taxon>
        <taxon>Bacteroidota</taxon>
        <taxon>Cytophagia</taxon>
        <taxon>Cytophagales</taxon>
        <taxon>Cesiribacteraceae</taxon>
        <taxon>Cesiribacter</taxon>
    </lineage>
</organism>
<dbReference type="STRING" id="1279009.ADICEAN_01846"/>
<name>M7N6T9_9BACT</name>
<dbReference type="PANTHER" id="PTHR36966">
    <property type="entry name" value="REP-ASSOCIATED TYROSINE TRANSPOSASE"/>
    <property type="match status" value="1"/>
</dbReference>
<dbReference type="GO" id="GO:0043565">
    <property type="term" value="F:sequence-specific DNA binding"/>
    <property type="evidence" value="ECO:0007669"/>
    <property type="project" value="TreeGrafter"/>
</dbReference>
<evidence type="ECO:0000313" key="3">
    <source>
        <dbReference type="Proteomes" id="UP000011910"/>
    </source>
</evidence>
<dbReference type="SMART" id="SM01321">
    <property type="entry name" value="Y1_Tnp"/>
    <property type="match status" value="1"/>
</dbReference>
<dbReference type="InterPro" id="IPR002686">
    <property type="entry name" value="Transposase_17"/>
</dbReference>
<dbReference type="Proteomes" id="UP000011910">
    <property type="component" value="Unassembled WGS sequence"/>
</dbReference>
<dbReference type="OrthoDB" id="9788881at2"/>
<dbReference type="Pfam" id="PF01797">
    <property type="entry name" value="Y1_Tnp"/>
    <property type="match status" value="1"/>
</dbReference>
<dbReference type="InterPro" id="IPR052715">
    <property type="entry name" value="RAYT_transposase"/>
</dbReference>
<dbReference type="GO" id="GO:0006313">
    <property type="term" value="P:DNA transposition"/>
    <property type="evidence" value="ECO:0007669"/>
    <property type="project" value="InterPro"/>
</dbReference>
<protein>
    <submittedName>
        <fullName evidence="2">Transposase</fullName>
    </submittedName>
</protein>
<keyword evidence="3" id="KW-1185">Reference proteome</keyword>
<dbReference type="eggNOG" id="COG1943">
    <property type="taxonomic scope" value="Bacteria"/>
</dbReference>
<dbReference type="Gene3D" id="3.30.70.1290">
    <property type="entry name" value="Transposase IS200-like"/>
    <property type="match status" value="1"/>
</dbReference>
<evidence type="ECO:0000313" key="2">
    <source>
        <dbReference type="EMBL" id="EMR02997.1"/>
    </source>
</evidence>
<accession>M7N6T9</accession>
<feature type="domain" description="Transposase IS200-like" evidence="1">
    <location>
        <begin position="6"/>
        <end position="137"/>
    </location>
</feature>
<gene>
    <name evidence="2" type="ORF">ADICEAN_01846</name>
</gene>
<dbReference type="PANTHER" id="PTHR36966:SF1">
    <property type="entry name" value="REP-ASSOCIATED TYROSINE TRANSPOSASE"/>
    <property type="match status" value="1"/>
</dbReference>
<dbReference type="EMBL" id="AODQ01000038">
    <property type="protein sequence ID" value="EMR02997.1"/>
    <property type="molecule type" value="Genomic_DNA"/>
</dbReference>
<dbReference type="GO" id="GO:0004803">
    <property type="term" value="F:transposase activity"/>
    <property type="evidence" value="ECO:0007669"/>
    <property type="project" value="InterPro"/>
</dbReference>
<dbReference type="SUPFAM" id="SSF143422">
    <property type="entry name" value="Transposase IS200-like"/>
    <property type="match status" value="1"/>
</dbReference>
<comment type="caution">
    <text evidence="2">The sequence shown here is derived from an EMBL/GenBank/DDBJ whole genome shotgun (WGS) entry which is preliminary data.</text>
</comment>
<reference evidence="2 3" key="1">
    <citation type="journal article" date="2013" name="Genome Announc.">
        <title>Draft Genome Sequence of Cesiribacter andamanensis Strain AMV16T, Isolated from a Soil Sample from a Mud Volcano in the Andaman Islands, India.</title>
        <authorList>
            <person name="Shivaji S."/>
            <person name="Ara S."/>
            <person name="Begum Z."/>
            <person name="Srinivas T.N."/>
            <person name="Singh A."/>
            <person name="Kumar Pinnaka A."/>
        </authorList>
    </citation>
    <scope>NUCLEOTIDE SEQUENCE [LARGE SCALE GENOMIC DNA]</scope>
    <source>
        <strain evidence="2 3">AMV16</strain>
    </source>
</reference>
<evidence type="ECO:0000259" key="1">
    <source>
        <dbReference type="SMART" id="SM01321"/>
    </source>
</evidence>